<keyword evidence="1" id="KW-0812">Transmembrane</keyword>
<dbReference type="Proteomes" id="UP000193411">
    <property type="component" value="Unassembled WGS sequence"/>
</dbReference>
<proteinExistence type="predicted"/>
<feature type="transmembrane region" description="Helical" evidence="1">
    <location>
        <begin position="79"/>
        <end position="99"/>
    </location>
</feature>
<organism evidence="2 3">
    <name type="scientific">Catenaria anguillulae PL171</name>
    <dbReference type="NCBI Taxonomy" id="765915"/>
    <lineage>
        <taxon>Eukaryota</taxon>
        <taxon>Fungi</taxon>
        <taxon>Fungi incertae sedis</taxon>
        <taxon>Blastocladiomycota</taxon>
        <taxon>Blastocladiomycetes</taxon>
        <taxon>Blastocladiales</taxon>
        <taxon>Catenariaceae</taxon>
        <taxon>Catenaria</taxon>
    </lineage>
</organism>
<evidence type="ECO:0000256" key="1">
    <source>
        <dbReference type="SAM" id="Phobius"/>
    </source>
</evidence>
<evidence type="ECO:0000313" key="3">
    <source>
        <dbReference type="Proteomes" id="UP000193411"/>
    </source>
</evidence>
<keyword evidence="3" id="KW-1185">Reference proteome</keyword>
<accession>A0A1Y2HS34</accession>
<feature type="transmembrane region" description="Helical" evidence="1">
    <location>
        <begin position="184"/>
        <end position="206"/>
    </location>
</feature>
<dbReference type="Pfam" id="PF14108">
    <property type="entry name" value="ABA4-like"/>
    <property type="match status" value="1"/>
</dbReference>
<name>A0A1Y2HS34_9FUNG</name>
<reference evidence="2 3" key="1">
    <citation type="submission" date="2016-07" db="EMBL/GenBank/DDBJ databases">
        <title>Pervasive Adenine N6-methylation of Active Genes in Fungi.</title>
        <authorList>
            <consortium name="DOE Joint Genome Institute"/>
            <person name="Mondo S.J."/>
            <person name="Dannebaum R.O."/>
            <person name="Kuo R.C."/>
            <person name="Labutti K."/>
            <person name="Haridas S."/>
            <person name="Kuo A."/>
            <person name="Salamov A."/>
            <person name="Ahrendt S.R."/>
            <person name="Lipzen A."/>
            <person name="Sullivan W."/>
            <person name="Andreopoulos W.B."/>
            <person name="Clum A."/>
            <person name="Lindquist E."/>
            <person name="Daum C."/>
            <person name="Ramamoorthy G.K."/>
            <person name="Gryganskyi A."/>
            <person name="Culley D."/>
            <person name="Magnuson J.K."/>
            <person name="James T.Y."/>
            <person name="O'Malley M.A."/>
            <person name="Stajich J.E."/>
            <person name="Spatafora J.W."/>
            <person name="Visel A."/>
            <person name="Grigoriev I.V."/>
        </authorList>
    </citation>
    <scope>NUCLEOTIDE SEQUENCE [LARGE SCALE GENOMIC DNA]</scope>
    <source>
        <strain evidence="2 3">PL171</strain>
    </source>
</reference>
<evidence type="ECO:0000313" key="2">
    <source>
        <dbReference type="EMBL" id="ORZ37398.1"/>
    </source>
</evidence>
<protein>
    <submittedName>
        <fullName evidence="2">Uncharacterized protein</fullName>
    </submittedName>
</protein>
<keyword evidence="1" id="KW-0472">Membrane</keyword>
<keyword evidence="1" id="KW-1133">Transmembrane helix</keyword>
<feature type="transmembrane region" description="Helical" evidence="1">
    <location>
        <begin position="154"/>
        <end position="172"/>
    </location>
</feature>
<dbReference type="InterPro" id="IPR025461">
    <property type="entry name" value="ABA4-like"/>
</dbReference>
<comment type="caution">
    <text evidence="2">The sequence shown here is derived from an EMBL/GenBank/DDBJ whole genome shotgun (WGS) entry which is preliminary data.</text>
</comment>
<dbReference type="OrthoDB" id="5523505at2759"/>
<gene>
    <name evidence="2" type="ORF">BCR44DRAFT_40752</name>
</gene>
<dbReference type="EMBL" id="MCFL01000013">
    <property type="protein sequence ID" value="ORZ37398.1"/>
    <property type="molecule type" value="Genomic_DNA"/>
</dbReference>
<dbReference type="AlphaFoldDB" id="A0A1Y2HS34"/>
<sequence length="220" mass="23634">MSSILVALMQYEPATIEWLYKTLNMPRPSRSYSLPGIAALEDLDLTVSRTWAIRTQHVTVFASWILCATIPTHRLTRTLVLSTIIAISAMYVWVVPSFFLTVGTSYTDLTCVCDAVSVPDGAGGQTIAAGPPFDWSTIAGVAAMFQSAGLSQMAGAWIHYLAFDLFVGWTIARDAAAVGISKFFVAPCLLFTFALGPTGALMYLGLKGVLGRSGVRGQLI</sequence>